<evidence type="ECO:0000256" key="7">
    <source>
        <dbReference type="ARBA" id="ARBA00022692"/>
    </source>
</evidence>
<evidence type="ECO:0000256" key="12">
    <source>
        <dbReference type="ARBA" id="ARBA00023012"/>
    </source>
</evidence>
<keyword evidence="7 14" id="KW-0812">Transmembrane</keyword>
<evidence type="ECO:0000256" key="14">
    <source>
        <dbReference type="SAM" id="Phobius"/>
    </source>
</evidence>
<keyword evidence="13 14" id="KW-0472">Membrane</keyword>
<evidence type="ECO:0000256" key="5">
    <source>
        <dbReference type="ARBA" id="ARBA00022553"/>
    </source>
</evidence>
<evidence type="ECO:0000256" key="8">
    <source>
        <dbReference type="ARBA" id="ARBA00022741"/>
    </source>
</evidence>
<feature type="transmembrane region" description="Helical" evidence="14">
    <location>
        <begin position="12"/>
        <end position="36"/>
    </location>
</feature>
<evidence type="ECO:0000256" key="1">
    <source>
        <dbReference type="ARBA" id="ARBA00000085"/>
    </source>
</evidence>
<keyword evidence="5" id="KW-0597">Phosphoprotein</keyword>
<dbReference type="CDD" id="cd00082">
    <property type="entry name" value="HisKA"/>
    <property type="match status" value="1"/>
</dbReference>
<dbReference type="GO" id="GO:0005886">
    <property type="term" value="C:plasma membrane"/>
    <property type="evidence" value="ECO:0007669"/>
    <property type="project" value="UniProtKB-SubCell"/>
</dbReference>
<keyword evidence="4" id="KW-1003">Cell membrane</keyword>
<dbReference type="SMART" id="SM00388">
    <property type="entry name" value="HisKA"/>
    <property type="match status" value="1"/>
</dbReference>
<dbReference type="GO" id="GO:0000155">
    <property type="term" value="F:phosphorelay sensor kinase activity"/>
    <property type="evidence" value="ECO:0007669"/>
    <property type="project" value="InterPro"/>
</dbReference>
<sequence length="477" mass="54925">MQRLRIKQQLVIGFLIVLIGSLILTVLTAVSGWYWLTKSGKVFPANYYEQKIPMIKEYVKDKGALLLDEKEQYELEKIVPREGIQYQIVNRQGAIFYGTYKKKVITNERPILSVINTNIHEEDDDTEVTTYLPLVDKNGDLQGAIGFNYHLIISTASAVDSFFVILFLASPFIYITILSYIVSNRMGKRIKKPLAELSEASKRIQEQDLNFHLEYNAQNEIGELVSSFENMRGALATSLSRQWELEEERREYIRAISHDLKTPLTIVQGHAEGLQSGLWKNEDLLHRYLQTIERNTNRMTKLLEEFQTVNELESFAFQLRLNRVHINPFFLKKLEEYECIARKKEIKWDVIFENNGDVQSLVFDQERISQVMDNIVMNAVRFTPVSGKVLVKVCTWHDTIEFHVYDSGPGFQEGDLKKVLQRFYQGDQSRSGSKEHFGLGLYIAKTIVEKHGGKIQVENSEVRGGAHVSFRIPSGGM</sequence>
<dbReference type="Pfam" id="PF02518">
    <property type="entry name" value="HATPase_c"/>
    <property type="match status" value="1"/>
</dbReference>
<evidence type="ECO:0000256" key="3">
    <source>
        <dbReference type="ARBA" id="ARBA00012438"/>
    </source>
</evidence>
<protein>
    <recommendedName>
        <fullName evidence="3">histidine kinase</fullName>
        <ecNumber evidence="3">2.7.13.3</ecNumber>
    </recommendedName>
</protein>
<dbReference type="Pfam" id="PF00512">
    <property type="entry name" value="HisKA"/>
    <property type="match status" value="1"/>
</dbReference>
<dbReference type="InterPro" id="IPR003660">
    <property type="entry name" value="HAMP_dom"/>
</dbReference>
<dbReference type="SUPFAM" id="SSF47384">
    <property type="entry name" value="Homodimeric domain of signal transducing histidine kinase"/>
    <property type="match status" value="1"/>
</dbReference>
<dbReference type="SUPFAM" id="SSF55874">
    <property type="entry name" value="ATPase domain of HSP90 chaperone/DNA topoisomerase II/histidine kinase"/>
    <property type="match status" value="1"/>
</dbReference>
<proteinExistence type="predicted"/>
<dbReference type="InterPro" id="IPR036097">
    <property type="entry name" value="HisK_dim/P_sf"/>
</dbReference>
<dbReference type="Gene3D" id="3.30.565.10">
    <property type="entry name" value="Histidine kinase-like ATPase, C-terminal domain"/>
    <property type="match status" value="1"/>
</dbReference>
<dbReference type="InterPro" id="IPR036890">
    <property type="entry name" value="HATPase_C_sf"/>
</dbReference>
<dbReference type="InterPro" id="IPR050398">
    <property type="entry name" value="HssS/ArlS-like"/>
</dbReference>
<accession>A0A1G6WR36</accession>
<keyword evidence="10" id="KW-0067">ATP-binding</keyword>
<keyword evidence="8" id="KW-0547">Nucleotide-binding</keyword>
<dbReference type="SUPFAM" id="SSF158472">
    <property type="entry name" value="HAMP domain-like"/>
    <property type="match status" value="1"/>
</dbReference>
<dbReference type="PANTHER" id="PTHR45528:SF8">
    <property type="entry name" value="HISTIDINE KINASE"/>
    <property type="match status" value="1"/>
</dbReference>
<dbReference type="Gene3D" id="6.10.340.10">
    <property type="match status" value="1"/>
</dbReference>
<dbReference type="SMART" id="SM00387">
    <property type="entry name" value="HATPase_c"/>
    <property type="match status" value="1"/>
</dbReference>
<dbReference type="EMBL" id="FMZR01000008">
    <property type="protein sequence ID" value="SDD68249.1"/>
    <property type="molecule type" value="Genomic_DNA"/>
</dbReference>
<dbReference type="InterPro" id="IPR003661">
    <property type="entry name" value="HisK_dim/P_dom"/>
</dbReference>
<dbReference type="InterPro" id="IPR005467">
    <property type="entry name" value="His_kinase_dom"/>
</dbReference>
<dbReference type="InterPro" id="IPR003594">
    <property type="entry name" value="HATPase_dom"/>
</dbReference>
<dbReference type="RefSeq" id="WP_048566634.1">
    <property type="nucleotide sequence ID" value="NZ_FMZR01000008.1"/>
</dbReference>
<keyword evidence="11 14" id="KW-1133">Transmembrane helix</keyword>
<dbReference type="GO" id="GO:0005524">
    <property type="term" value="F:ATP binding"/>
    <property type="evidence" value="ECO:0007669"/>
    <property type="project" value="UniProtKB-KW"/>
</dbReference>
<feature type="transmembrane region" description="Helical" evidence="14">
    <location>
        <begin position="162"/>
        <end position="182"/>
    </location>
</feature>
<comment type="catalytic activity">
    <reaction evidence="1">
        <text>ATP + protein L-histidine = ADP + protein N-phospho-L-histidine.</text>
        <dbReference type="EC" id="2.7.13.3"/>
    </reaction>
</comment>
<evidence type="ECO:0000256" key="13">
    <source>
        <dbReference type="ARBA" id="ARBA00023136"/>
    </source>
</evidence>
<dbReference type="Gene3D" id="1.10.287.130">
    <property type="match status" value="1"/>
</dbReference>
<evidence type="ECO:0000259" key="16">
    <source>
        <dbReference type="PROSITE" id="PS50885"/>
    </source>
</evidence>
<dbReference type="Pfam" id="PF00672">
    <property type="entry name" value="HAMP"/>
    <property type="match status" value="1"/>
</dbReference>
<comment type="subcellular location">
    <subcellularLocation>
        <location evidence="2">Cell membrane</location>
        <topology evidence="2">Multi-pass membrane protein</topology>
    </subcellularLocation>
</comment>
<evidence type="ECO:0000256" key="4">
    <source>
        <dbReference type="ARBA" id="ARBA00022475"/>
    </source>
</evidence>
<dbReference type="SMART" id="SM00304">
    <property type="entry name" value="HAMP"/>
    <property type="match status" value="1"/>
</dbReference>
<name>A0A1G6WR36_9BACI</name>
<evidence type="ECO:0000256" key="11">
    <source>
        <dbReference type="ARBA" id="ARBA00022989"/>
    </source>
</evidence>
<evidence type="ECO:0000256" key="6">
    <source>
        <dbReference type="ARBA" id="ARBA00022679"/>
    </source>
</evidence>
<dbReference type="PROSITE" id="PS50885">
    <property type="entry name" value="HAMP"/>
    <property type="match status" value="1"/>
</dbReference>
<organism evidence="17 18">
    <name type="scientific">Bacillus wiedmannii</name>
    <dbReference type="NCBI Taxonomy" id="1890302"/>
    <lineage>
        <taxon>Bacteria</taxon>
        <taxon>Bacillati</taxon>
        <taxon>Bacillota</taxon>
        <taxon>Bacilli</taxon>
        <taxon>Bacillales</taxon>
        <taxon>Bacillaceae</taxon>
        <taxon>Bacillus</taxon>
        <taxon>Bacillus cereus group</taxon>
    </lineage>
</organism>
<keyword evidence="6" id="KW-0808">Transferase</keyword>
<dbReference type="InterPro" id="IPR004358">
    <property type="entry name" value="Sig_transdc_His_kin-like_C"/>
</dbReference>
<evidence type="ECO:0000313" key="18">
    <source>
        <dbReference type="Proteomes" id="UP000183507"/>
    </source>
</evidence>
<keyword evidence="9" id="KW-0418">Kinase</keyword>
<dbReference type="Proteomes" id="UP000183507">
    <property type="component" value="Unassembled WGS sequence"/>
</dbReference>
<reference evidence="18" key="1">
    <citation type="submission" date="2016-10" db="EMBL/GenBank/DDBJ databases">
        <authorList>
            <person name="Varghese N."/>
        </authorList>
    </citation>
    <scope>NUCLEOTIDE SEQUENCE [LARGE SCALE GENOMIC DNA]</scope>
    <source>
        <strain evidence="18">KPR-7A</strain>
    </source>
</reference>
<dbReference type="PANTHER" id="PTHR45528">
    <property type="entry name" value="SENSOR HISTIDINE KINASE CPXA"/>
    <property type="match status" value="1"/>
</dbReference>
<evidence type="ECO:0000313" key="17">
    <source>
        <dbReference type="EMBL" id="SDD68249.1"/>
    </source>
</evidence>
<keyword evidence="12" id="KW-0902">Two-component regulatory system</keyword>
<dbReference type="PRINTS" id="PR00344">
    <property type="entry name" value="BCTRLSENSOR"/>
</dbReference>
<dbReference type="EC" id="2.7.13.3" evidence="3"/>
<feature type="domain" description="HAMP" evidence="16">
    <location>
        <begin position="188"/>
        <end position="240"/>
    </location>
</feature>
<evidence type="ECO:0000256" key="9">
    <source>
        <dbReference type="ARBA" id="ARBA00022777"/>
    </source>
</evidence>
<dbReference type="CDD" id="cd06225">
    <property type="entry name" value="HAMP"/>
    <property type="match status" value="1"/>
</dbReference>
<evidence type="ECO:0000256" key="2">
    <source>
        <dbReference type="ARBA" id="ARBA00004651"/>
    </source>
</evidence>
<gene>
    <name evidence="17" type="ORF">SAMN04487767_1087</name>
</gene>
<dbReference type="PROSITE" id="PS50109">
    <property type="entry name" value="HIS_KIN"/>
    <property type="match status" value="1"/>
</dbReference>
<evidence type="ECO:0000256" key="10">
    <source>
        <dbReference type="ARBA" id="ARBA00022840"/>
    </source>
</evidence>
<feature type="domain" description="Histidine kinase" evidence="15">
    <location>
        <begin position="255"/>
        <end position="476"/>
    </location>
</feature>
<evidence type="ECO:0000259" key="15">
    <source>
        <dbReference type="PROSITE" id="PS50109"/>
    </source>
</evidence>
<dbReference type="AlphaFoldDB" id="A0A1G6WR36"/>